<keyword evidence="2" id="KW-0812">Transmembrane</keyword>
<gene>
    <name evidence="3" type="ORF">KDD17_13430</name>
</gene>
<feature type="transmembrane region" description="Helical" evidence="2">
    <location>
        <begin position="28"/>
        <end position="50"/>
    </location>
</feature>
<sequence length="64" mass="6668">MTDATASHIPKVARADTPSVPLPKPVPFGAPVLITDCVTPLAGETVLSLLMKRMMRDDDAGGPP</sequence>
<evidence type="ECO:0000256" key="1">
    <source>
        <dbReference type="SAM" id="MobiDB-lite"/>
    </source>
</evidence>
<organism evidence="3 4">
    <name type="scientific">Sulfitobacter albidus</name>
    <dbReference type="NCBI Taxonomy" id="2829501"/>
    <lineage>
        <taxon>Bacteria</taxon>
        <taxon>Pseudomonadati</taxon>
        <taxon>Pseudomonadota</taxon>
        <taxon>Alphaproteobacteria</taxon>
        <taxon>Rhodobacterales</taxon>
        <taxon>Roseobacteraceae</taxon>
        <taxon>Sulfitobacter</taxon>
    </lineage>
</organism>
<reference evidence="3" key="1">
    <citation type="submission" date="2021-04" db="EMBL/GenBank/DDBJ databases">
        <title>Complete genome sequence for Sulfitobacter sp. strain JK7-1.</title>
        <authorList>
            <person name="Park S.-J."/>
        </authorList>
    </citation>
    <scope>NUCLEOTIDE SEQUENCE</scope>
    <source>
        <strain evidence="3">JK7-1</strain>
    </source>
</reference>
<evidence type="ECO:0000256" key="2">
    <source>
        <dbReference type="SAM" id="Phobius"/>
    </source>
</evidence>
<keyword evidence="2" id="KW-0472">Membrane</keyword>
<keyword evidence="2" id="KW-1133">Transmembrane helix</keyword>
<dbReference type="Proteomes" id="UP000683291">
    <property type="component" value="Chromosome 1"/>
</dbReference>
<keyword evidence="4" id="KW-1185">Reference proteome</keyword>
<dbReference type="EMBL" id="CP073581">
    <property type="protein sequence ID" value="QUJ75923.1"/>
    <property type="molecule type" value="Genomic_DNA"/>
</dbReference>
<protein>
    <submittedName>
        <fullName evidence="3">Uncharacterized protein</fullName>
    </submittedName>
</protein>
<evidence type="ECO:0000313" key="4">
    <source>
        <dbReference type="Proteomes" id="UP000683291"/>
    </source>
</evidence>
<dbReference type="RefSeq" id="WP_212704122.1">
    <property type="nucleotide sequence ID" value="NZ_CP073581.1"/>
</dbReference>
<proteinExistence type="predicted"/>
<name>A0A975JCI2_9RHOB</name>
<feature type="region of interest" description="Disordered" evidence="1">
    <location>
        <begin position="1"/>
        <end position="24"/>
    </location>
</feature>
<dbReference type="AlphaFoldDB" id="A0A975JCI2"/>
<evidence type="ECO:0000313" key="3">
    <source>
        <dbReference type="EMBL" id="QUJ75923.1"/>
    </source>
</evidence>
<accession>A0A975JCI2</accession>
<dbReference type="KEGG" id="sual:KDD17_13430"/>